<dbReference type="EMBL" id="VNJK01000003">
    <property type="protein sequence ID" value="TVX88123.1"/>
    <property type="molecule type" value="Genomic_DNA"/>
</dbReference>
<proteinExistence type="predicted"/>
<feature type="chain" id="PRO_5038429875" description="DUF5050 domain-containing protein" evidence="1">
    <location>
        <begin position="22"/>
        <end position="381"/>
    </location>
</feature>
<dbReference type="PROSITE" id="PS51257">
    <property type="entry name" value="PROKAR_LIPOPROTEIN"/>
    <property type="match status" value="1"/>
</dbReference>
<keyword evidence="3" id="KW-1185">Reference proteome</keyword>
<dbReference type="RefSeq" id="WP_144993011.1">
    <property type="nucleotide sequence ID" value="NZ_VNJK01000003.1"/>
</dbReference>
<name>A0A559IKW4_9BACL</name>
<evidence type="ECO:0008006" key="4">
    <source>
        <dbReference type="Google" id="ProtNLM"/>
    </source>
</evidence>
<gene>
    <name evidence="2" type="ORF">FPZ44_19645</name>
</gene>
<keyword evidence="1" id="KW-0732">Signal</keyword>
<sequence length="381" mass="44358">MKLVFALAVMFLMSSCTSSSSGEKEKLKGTSPHAVVYYSTDLPNERIGDGLSYLFLIDREGKLTKIKKRGLELNSIIPFGQLLLLNQKEQLLTIQKDGNIQSASYKKDCTVPAGYGQSSGKLYDGKLYYSIFNGRFSEDMKYYISKIRWGTESQHYCQDIKAYIETTGDDGNHIYFLSSDIADPAKKSFHKLSIQGARMTHHQSFLEKSQAKGRFMFTKLVEHGNDMIGIYADLVGNKVELNLMQIHKDNKVPFKKHPLIQYEGDNSHYYFFNKDSMYVHNEQVYFVDGYGDVYVYHLQQKKLEKKFHLKDYKRESRLQDEMVYFRNGHLYFYRFNEKVKSHQIETYNLQGDLKTTLLLPDLKKELGRDSVFLYDFKVVRP</sequence>
<dbReference type="AlphaFoldDB" id="A0A559IKW4"/>
<feature type="signal peptide" evidence="1">
    <location>
        <begin position="1"/>
        <end position="21"/>
    </location>
</feature>
<protein>
    <recommendedName>
        <fullName evidence="4">DUF5050 domain-containing protein</fullName>
    </recommendedName>
</protein>
<accession>A0A559IKW4</accession>
<dbReference type="OrthoDB" id="2573204at2"/>
<organism evidence="2 3">
    <name type="scientific">Paenibacillus agilis</name>
    <dbReference type="NCBI Taxonomy" id="3020863"/>
    <lineage>
        <taxon>Bacteria</taxon>
        <taxon>Bacillati</taxon>
        <taxon>Bacillota</taxon>
        <taxon>Bacilli</taxon>
        <taxon>Bacillales</taxon>
        <taxon>Paenibacillaceae</taxon>
        <taxon>Paenibacillus</taxon>
    </lineage>
</organism>
<reference evidence="2 3" key="1">
    <citation type="submission" date="2019-07" db="EMBL/GenBank/DDBJ databases">
        <authorList>
            <person name="Kim J."/>
        </authorList>
    </citation>
    <scope>NUCLEOTIDE SEQUENCE [LARGE SCALE GENOMIC DNA]</scope>
    <source>
        <strain evidence="2 3">N4</strain>
    </source>
</reference>
<evidence type="ECO:0000313" key="3">
    <source>
        <dbReference type="Proteomes" id="UP000318102"/>
    </source>
</evidence>
<evidence type="ECO:0000256" key="1">
    <source>
        <dbReference type="SAM" id="SignalP"/>
    </source>
</evidence>
<comment type="caution">
    <text evidence="2">The sequence shown here is derived from an EMBL/GenBank/DDBJ whole genome shotgun (WGS) entry which is preliminary data.</text>
</comment>
<dbReference type="Proteomes" id="UP000318102">
    <property type="component" value="Unassembled WGS sequence"/>
</dbReference>
<evidence type="ECO:0000313" key="2">
    <source>
        <dbReference type="EMBL" id="TVX88123.1"/>
    </source>
</evidence>